<evidence type="ECO:0000256" key="6">
    <source>
        <dbReference type="ARBA" id="ARBA00023053"/>
    </source>
</evidence>
<keyword evidence="2 11" id="KW-0813">Transport</keyword>
<dbReference type="Gene3D" id="2.60.470.10">
    <property type="entry name" value="Acid-sensing ion channels like domains"/>
    <property type="match status" value="1"/>
</dbReference>
<keyword evidence="7 11" id="KW-0406">Ion transport</keyword>
<dbReference type="STRING" id="53468.A0A158QSX4"/>
<evidence type="ECO:0000313" key="13">
    <source>
        <dbReference type="EMBL" id="VDD75626.1"/>
    </source>
</evidence>
<keyword evidence="6" id="KW-0915">Sodium</keyword>
<dbReference type="GO" id="GO:0015280">
    <property type="term" value="F:ligand-gated sodium channel activity"/>
    <property type="evidence" value="ECO:0007669"/>
    <property type="project" value="TreeGrafter"/>
</dbReference>
<keyword evidence="8 12" id="KW-0472">Membrane</keyword>
<evidence type="ECO:0000256" key="5">
    <source>
        <dbReference type="ARBA" id="ARBA00022989"/>
    </source>
</evidence>
<dbReference type="PRINTS" id="PR01078">
    <property type="entry name" value="AMINACHANNEL"/>
</dbReference>
<evidence type="ECO:0000256" key="2">
    <source>
        <dbReference type="ARBA" id="ARBA00022448"/>
    </source>
</evidence>
<evidence type="ECO:0000256" key="4">
    <source>
        <dbReference type="ARBA" id="ARBA00022692"/>
    </source>
</evidence>
<feature type="transmembrane region" description="Helical" evidence="12">
    <location>
        <begin position="43"/>
        <end position="63"/>
    </location>
</feature>
<evidence type="ECO:0000256" key="10">
    <source>
        <dbReference type="ARBA" id="ARBA00023303"/>
    </source>
</evidence>
<reference evidence="13 14" key="1">
    <citation type="submission" date="2018-10" db="EMBL/GenBank/DDBJ databases">
        <authorList>
            <consortium name="Pathogen Informatics"/>
        </authorList>
    </citation>
    <scope>NUCLEOTIDE SEQUENCE [LARGE SCALE GENOMIC DNA]</scope>
</reference>
<evidence type="ECO:0000256" key="3">
    <source>
        <dbReference type="ARBA" id="ARBA00022461"/>
    </source>
</evidence>
<dbReference type="PANTHER" id="PTHR11690:SF248">
    <property type="entry name" value="PICKPOCKET 17, ISOFORM A"/>
    <property type="match status" value="1"/>
</dbReference>
<dbReference type="EMBL" id="UXSR01000216">
    <property type="protein sequence ID" value="VDD75626.1"/>
    <property type="molecule type" value="Genomic_DNA"/>
</dbReference>
<reference evidence="15" key="2">
    <citation type="submission" date="2019-11" db="UniProtKB">
        <authorList>
            <consortium name="WormBaseParasite"/>
        </authorList>
    </citation>
    <scope>IDENTIFICATION</scope>
</reference>
<protein>
    <submittedName>
        <fullName evidence="15">Amiloride-sensitive sodium channel</fullName>
    </submittedName>
</protein>
<evidence type="ECO:0000313" key="14">
    <source>
        <dbReference type="Proteomes" id="UP000267029"/>
    </source>
</evidence>
<dbReference type="AlphaFoldDB" id="A0A158QSX4"/>
<proteinExistence type="inferred from homology"/>
<feature type="transmembrane region" description="Helical" evidence="12">
    <location>
        <begin position="523"/>
        <end position="548"/>
    </location>
</feature>
<dbReference type="OrthoDB" id="6021021at2759"/>
<keyword evidence="14" id="KW-1185">Reference proteome</keyword>
<dbReference type="PANTHER" id="PTHR11690">
    <property type="entry name" value="AMILORIDE-SENSITIVE SODIUM CHANNEL-RELATED"/>
    <property type="match status" value="1"/>
</dbReference>
<dbReference type="GO" id="GO:0005886">
    <property type="term" value="C:plasma membrane"/>
    <property type="evidence" value="ECO:0007669"/>
    <property type="project" value="TreeGrafter"/>
</dbReference>
<evidence type="ECO:0000256" key="7">
    <source>
        <dbReference type="ARBA" id="ARBA00023065"/>
    </source>
</evidence>
<keyword evidence="9 11" id="KW-0739">Sodium transport</keyword>
<evidence type="ECO:0000256" key="9">
    <source>
        <dbReference type="ARBA" id="ARBA00023201"/>
    </source>
</evidence>
<gene>
    <name evidence="13" type="ORF">MCOS_LOCUS1629</name>
</gene>
<evidence type="ECO:0000256" key="11">
    <source>
        <dbReference type="RuleBase" id="RU000679"/>
    </source>
</evidence>
<keyword evidence="5 12" id="KW-1133">Transmembrane helix</keyword>
<sequence>MAKSEEEEEPISYTQEFLRFCQTTTIRGVSRIVKAPNKGIRSLWLTFVIALFIGLFACMILLVRQYVDYDVIHPPRVLRDTPSPFPSLTLCNLRPISPPGMKKIRNLKFRDPREFANNLNSFAAGLYFYRNKSHDYELVSSAISMGGYLESLPKGSSYSLGHMRNETVIQCLVLYLEGSSRITEQCEKVGKWRHFFHALYLNCHSFDLDPSISQQVLTVELFSYLNERHDDVECHDCFASEIKSQLSGAVVVVHTAKTYPDVNQEGINVQPGTLTEIKIKAIENIQKEPPYGRCSLDTPTEIPSYDNISYAYSEYGCRMLTIQNEINKNCNCNAIEFPRMDDTLPFCMSMVDFVKENRCVYEDMVKQAQALNATGPSEEFLLCEKQLNMARDRILCKAQVMHRFQSDVVPTCTLPCAFYSYETDRSTSTWPTKSWQLTWLKTPIGRTILQMPEMSEYRRAEELLDQPGDKNRDEVLRILAENNAVERNLLAIMVVRPNFNLHKVAEKEVFSLTSFLSQAGGLLSIWIGLTMICLVEVIELIINCINVFKAKRRDRRHDRLALQQHKNVKYVNQNSGTNKTAAENNLYLEGQRI</sequence>
<evidence type="ECO:0000313" key="15">
    <source>
        <dbReference type="WBParaSite" id="MCU_006737-RA"/>
    </source>
</evidence>
<organism evidence="13 14">
    <name type="scientific">Mesocestoides corti</name>
    <name type="common">Flatworm</name>
    <dbReference type="NCBI Taxonomy" id="53468"/>
    <lineage>
        <taxon>Eukaryota</taxon>
        <taxon>Metazoa</taxon>
        <taxon>Spiralia</taxon>
        <taxon>Lophotrochozoa</taxon>
        <taxon>Platyhelminthes</taxon>
        <taxon>Cestoda</taxon>
        <taxon>Eucestoda</taxon>
        <taxon>Cyclophyllidea</taxon>
        <taxon>Mesocestoididae</taxon>
        <taxon>Mesocestoides</taxon>
    </lineage>
</organism>
<keyword evidence="3 11" id="KW-0894">Sodium channel</keyword>
<dbReference type="Proteomes" id="UP000267029">
    <property type="component" value="Unassembled WGS sequence"/>
</dbReference>
<dbReference type="Gene3D" id="1.10.287.770">
    <property type="entry name" value="YojJ-like"/>
    <property type="match status" value="1"/>
</dbReference>
<evidence type="ECO:0000256" key="1">
    <source>
        <dbReference type="ARBA" id="ARBA00004141"/>
    </source>
</evidence>
<dbReference type="InterPro" id="IPR001873">
    <property type="entry name" value="ENaC"/>
</dbReference>
<keyword evidence="10 11" id="KW-0407">Ion channel</keyword>
<accession>A0A158QSX4</accession>
<keyword evidence="4 11" id="KW-0812">Transmembrane</keyword>
<comment type="similarity">
    <text evidence="11">Belongs to the amiloride-sensitive sodium channel (TC 1.A.6) family.</text>
</comment>
<comment type="subcellular location">
    <subcellularLocation>
        <location evidence="1">Membrane</location>
        <topology evidence="1">Multi-pass membrane protein</topology>
    </subcellularLocation>
</comment>
<name>A0A158QSX4_MESCO</name>
<dbReference type="WBParaSite" id="MCU_006737-RA">
    <property type="protein sequence ID" value="MCU_006737-RA"/>
    <property type="gene ID" value="MCU_006737"/>
</dbReference>
<evidence type="ECO:0000256" key="8">
    <source>
        <dbReference type="ARBA" id="ARBA00023136"/>
    </source>
</evidence>
<evidence type="ECO:0000256" key="12">
    <source>
        <dbReference type="SAM" id="Phobius"/>
    </source>
</evidence>
<dbReference type="Pfam" id="PF00858">
    <property type="entry name" value="ASC"/>
    <property type="match status" value="1"/>
</dbReference>